<dbReference type="PANTHER" id="PTHR30482">
    <property type="entry name" value="HIGH-AFFINITY BRANCHED-CHAIN AMINO ACID TRANSPORT SYSTEM PERMEASE"/>
    <property type="match status" value="1"/>
</dbReference>
<dbReference type="InterPro" id="IPR001851">
    <property type="entry name" value="ABC_transp_permease"/>
</dbReference>
<keyword evidence="7" id="KW-1185">Reference proteome</keyword>
<sequence>MKKRSWFENFFTPATNSWLVSILALFTIIITIYLTGNMTTYNQNIMITIGINMILAIGLNLVVGYSGQFSLGHAGFMAIGAYAGAITSMKVPGLMGMYLGMIVGAVLAAIVALIVGIPTLRLKGDYLAIATLGTSEIIRVIIMNLEVTNGAAGLTGIPQNTDWIILFCFIVATSLVILNYVNSSPGRATISVREDEIAAESVGVNATRAKIVAFVIGAITAAIAGTLYASYFTVITPSQFTFQKSIDILIIVVFGGIGSITGSFVAAIVLGLLNTVLAPFGQLRMIVYAIALIVIMIFRPAGLLGDYEFRFSRLFKKKEEV</sequence>
<dbReference type="EMBL" id="CP014163">
    <property type="protein sequence ID" value="AMB99450.1"/>
    <property type="molecule type" value="Genomic_DNA"/>
</dbReference>
<dbReference type="Pfam" id="PF02653">
    <property type="entry name" value="BPD_transp_2"/>
    <property type="match status" value="1"/>
</dbReference>
<dbReference type="PANTHER" id="PTHR30482:SF10">
    <property type="entry name" value="HIGH-AFFINITY BRANCHED-CHAIN AMINO ACID TRANSPORT PROTEIN BRAE"/>
    <property type="match status" value="1"/>
</dbReference>
<dbReference type="GO" id="GO:0015658">
    <property type="term" value="F:branched-chain amino acid transmembrane transporter activity"/>
    <property type="evidence" value="ECO:0007669"/>
    <property type="project" value="InterPro"/>
</dbReference>
<evidence type="ECO:0000313" key="6">
    <source>
        <dbReference type="EMBL" id="AMB99450.1"/>
    </source>
</evidence>
<keyword evidence="4" id="KW-1133">Transmembrane helix</keyword>
<dbReference type="RefSeq" id="WP_067979212.1">
    <property type="nucleotide sequence ID" value="NZ_CP014163.1"/>
</dbReference>
<keyword evidence="5" id="KW-0472">Membrane</keyword>
<keyword evidence="3" id="KW-0812">Transmembrane</keyword>
<evidence type="ECO:0000256" key="5">
    <source>
        <dbReference type="ARBA" id="ARBA00023136"/>
    </source>
</evidence>
<proteinExistence type="predicted"/>
<dbReference type="InterPro" id="IPR043428">
    <property type="entry name" value="LivM-like"/>
</dbReference>
<dbReference type="GO" id="GO:0005886">
    <property type="term" value="C:plasma membrane"/>
    <property type="evidence" value="ECO:0007669"/>
    <property type="project" value="UniProtKB-SubCell"/>
</dbReference>
<evidence type="ECO:0000256" key="2">
    <source>
        <dbReference type="ARBA" id="ARBA00022475"/>
    </source>
</evidence>
<reference evidence="7" key="2">
    <citation type="submission" date="2016-01" db="EMBL/GenBank/DDBJ databases">
        <title>Six Aerococcus type strain genome sequencing and assembly using PacBio and Illumina Hiseq.</title>
        <authorList>
            <person name="Carkaci D."/>
            <person name="Dargis R."/>
            <person name="Nielsen X.C."/>
            <person name="Skovgaard O."/>
            <person name="Fuursted K."/>
            <person name="Christensen J.J."/>
        </authorList>
    </citation>
    <scope>NUCLEOTIDE SEQUENCE [LARGE SCALE GENOMIC DNA]</scope>
    <source>
        <strain evidence="7">CCUG42038B</strain>
    </source>
</reference>
<organism evidence="6 7">
    <name type="scientific">Aerococcus urinaehominis</name>
    <dbReference type="NCBI Taxonomy" id="128944"/>
    <lineage>
        <taxon>Bacteria</taxon>
        <taxon>Bacillati</taxon>
        <taxon>Bacillota</taxon>
        <taxon>Bacilli</taxon>
        <taxon>Lactobacillales</taxon>
        <taxon>Aerococcaceae</taxon>
        <taxon>Aerococcus</taxon>
    </lineage>
</organism>
<dbReference type="Proteomes" id="UP000062260">
    <property type="component" value="Chromosome"/>
</dbReference>
<evidence type="ECO:0000256" key="1">
    <source>
        <dbReference type="ARBA" id="ARBA00004651"/>
    </source>
</evidence>
<gene>
    <name evidence="6" type="ORF">AWM75_05325</name>
</gene>
<evidence type="ECO:0000313" key="7">
    <source>
        <dbReference type="Proteomes" id="UP000062260"/>
    </source>
</evidence>
<protein>
    <submittedName>
        <fullName evidence="6">Branched-chain amino acid ABC transporter permease</fullName>
    </submittedName>
</protein>
<name>A0A0X8FLE1_9LACT</name>
<dbReference type="CDD" id="cd06581">
    <property type="entry name" value="TM_PBP1_LivM_like"/>
    <property type="match status" value="1"/>
</dbReference>
<evidence type="ECO:0000256" key="4">
    <source>
        <dbReference type="ARBA" id="ARBA00022989"/>
    </source>
</evidence>
<comment type="subcellular location">
    <subcellularLocation>
        <location evidence="1">Cell membrane</location>
        <topology evidence="1">Multi-pass membrane protein</topology>
    </subcellularLocation>
</comment>
<keyword evidence="2" id="KW-1003">Cell membrane</keyword>
<dbReference type="OrthoDB" id="9789927at2"/>
<accession>A0A0X8FLE1</accession>
<dbReference type="AlphaFoldDB" id="A0A0X8FLE1"/>
<dbReference type="KEGG" id="auh:AWM75_05325"/>
<evidence type="ECO:0000256" key="3">
    <source>
        <dbReference type="ARBA" id="ARBA00022692"/>
    </source>
</evidence>
<reference evidence="6 7" key="1">
    <citation type="journal article" date="2016" name="Genome Announc.">
        <title>Complete Genome Sequences of Aerococcus christensenii CCUG 28831T, Aerococcus sanguinicola CCUG 43001T, Aerococcus urinae CCUG 36881T, Aerococcus urinaeequi CCUG 28094T, Aerococcus urinaehominis CCUG 42038 BT, and Aerococcus viridans CCUG 4311T.</title>
        <authorList>
            <person name="Carkaci D."/>
            <person name="Dargis R."/>
            <person name="Nielsen X.C."/>
            <person name="Skovgaard O."/>
            <person name="Fuursted K."/>
            <person name="Christensen J.J."/>
        </authorList>
    </citation>
    <scope>NUCLEOTIDE SEQUENCE [LARGE SCALE GENOMIC DNA]</scope>
    <source>
        <strain evidence="6 7">CCUG42038B</strain>
    </source>
</reference>
<dbReference type="STRING" id="128944.AWM75_05325"/>